<gene>
    <name evidence="1" type="ORF">DFH08DRAFT_969871</name>
</gene>
<organism evidence="1 2">
    <name type="scientific">Mycena albidolilacea</name>
    <dbReference type="NCBI Taxonomy" id="1033008"/>
    <lineage>
        <taxon>Eukaryota</taxon>
        <taxon>Fungi</taxon>
        <taxon>Dikarya</taxon>
        <taxon>Basidiomycota</taxon>
        <taxon>Agaricomycotina</taxon>
        <taxon>Agaricomycetes</taxon>
        <taxon>Agaricomycetidae</taxon>
        <taxon>Agaricales</taxon>
        <taxon>Marasmiineae</taxon>
        <taxon>Mycenaceae</taxon>
        <taxon>Mycena</taxon>
    </lineage>
</organism>
<dbReference type="EMBL" id="JARIHO010000049">
    <property type="protein sequence ID" value="KAJ7321982.1"/>
    <property type="molecule type" value="Genomic_DNA"/>
</dbReference>
<reference evidence="1" key="1">
    <citation type="submission" date="2023-03" db="EMBL/GenBank/DDBJ databases">
        <title>Massive genome expansion in bonnet fungi (Mycena s.s.) driven by repeated elements and novel gene families across ecological guilds.</title>
        <authorList>
            <consortium name="Lawrence Berkeley National Laboratory"/>
            <person name="Harder C.B."/>
            <person name="Miyauchi S."/>
            <person name="Viragh M."/>
            <person name="Kuo A."/>
            <person name="Thoen E."/>
            <person name="Andreopoulos B."/>
            <person name="Lu D."/>
            <person name="Skrede I."/>
            <person name="Drula E."/>
            <person name="Henrissat B."/>
            <person name="Morin E."/>
            <person name="Kohler A."/>
            <person name="Barry K."/>
            <person name="LaButti K."/>
            <person name="Morin E."/>
            <person name="Salamov A."/>
            <person name="Lipzen A."/>
            <person name="Mereny Z."/>
            <person name="Hegedus B."/>
            <person name="Baldrian P."/>
            <person name="Stursova M."/>
            <person name="Weitz H."/>
            <person name="Taylor A."/>
            <person name="Grigoriev I.V."/>
            <person name="Nagy L.G."/>
            <person name="Martin F."/>
            <person name="Kauserud H."/>
        </authorList>
    </citation>
    <scope>NUCLEOTIDE SEQUENCE</scope>
    <source>
        <strain evidence="1">CBHHK002</strain>
    </source>
</reference>
<evidence type="ECO:0000313" key="2">
    <source>
        <dbReference type="Proteomes" id="UP001218218"/>
    </source>
</evidence>
<protein>
    <recommendedName>
        <fullName evidence="3">F-box domain-containing protein</fullName>
    </recommendedName>
</protein>
<name>A0AAD7EGU9_9AGAR</name>
<dbReference type="Proteomes" id="UP001218218">
    <property type="component" value="Unassembled WGS sequence"/>
</dbReference>
<evidence type="ECO:0008006" key="3">
    <source>
        <dbReference type="Google" id="ProtNLM"/>
    </source>
</evidence>
<proteinExistence type="predicted"/>
<keyword evidence="2" id="KW-1185">Reference proteome</keyword>
<accession>A0AAD7EGU9</accession>
<comment type="caution">
    <text evidence="1">The sequence shown here is derived from an EMBL/GenBank/DDBJ whole genome shotgun (WGS) entry which is preliminary data.</text>
</comment>
<dbReference type="AlphaFoldDB" id="A0AAD7EGU9"/>
<sequence length="109" mass="11787">MDATPTICVDVVRAAVLEQTARIRGITALIELRDLERATGVTLLSLVTPVRSLPIELLSEIFMLTIGPSIAKQLSSQPCIQDVFPVSHVFSDWRHVAVGTPGFGLAQYG</sequence>
<evidence type="ECO:0000313" key="1">
    <source>
        <dbReference type="EMBL" id="KAJ7321982.1"/>
    </source>
</evidence>